<keyword evidence="1" id="KW-0175">Coiled coil</keyword>
<comment type="caution">
    <text evidence="2">The sequence shown here is derived from an EMBL/GenBank/DDBJ whole genome shotgun (WGS) entry which is preliminary data.</text>
</comment>
<dbReference type="AlphaFoldDB" id="A0AAV8YKW7"/>
<sequence length="98" mass="11584">MRTQGTQAPVILKQQARIERLRIELKTEKAKLVIMTQEVADLEKNRLKRERTIDAEVEKQLLLEIKHLRFQCEQLALADKDEEFYNNIYTGLRGTPYL</sequence>
<evidence type="ECO:0000256" key="1">
    <source>
        <dbReference type="SAM" id="Coils"/>
    </source>
</evidence>
<dbReference type="Proteomes" id="UP001162162">
    <property type="component" value="Unassembled WGS sequence"/>
</dbReference>
<organism evidence="2 3">
    <name type="scientific">Aromia moschata</name>
    <dbReference type="NCBI Taxonomy" id="1265417"/>
    <lineage>
        <taxon>Eukaryota</taxon>
        <taxon>Metazoa</taxon>
        <taxon>Ecdysozoa</taxon>
        <taxon>Arthropoda</taxon>
        <taxon>Hexapoda</taxon>
        <taxon>Insecta</taxon>
        <taxon>Pterygota</taxon>
        <taxon>Neoptera</taxon>
        <taxon>Endopterygota</taxon>
        <taxon>Coleoptera</taxon>
        <taxon>Polyphaga</taxon>
        <taxon>Cucujiformia</taxon>
        <taxon>Chrysomeloidea</taxon>
        <taxon>Cerambycidae</taxon>
        <taxon>Cerambycinae</taxon>
        <taxon>Callichromatini</taxon>
        <taxon>Aromia</taxon>
    </lineage>
</organism>
<evidence type="ECO:0000313" key="2">
    <source>
        <dbReference type="EMBL" id="KAJ8951558.1"/>
    </source>
</evidence>
<accession>A0AAV8YKW7</accession>
<name>A0AAV8YKW7_9CUCU</name>
<feature type="coiled-coil region" evidence="1">
    <location>
        <begin position="11"/>
        <end position="45"/>
    </location>
</feature>
<protein>
    <submittedName>
        <fullName evidence="2">Uncharacterized protein</fullName>
    </submittedName>
</protein>
<evidence type="ECO:0000313" key="3">
    <source>
        <dbReference type="Proteomes" id="UP001162162"/>
    </source>
</evidence>
<proteinExistence type="predicted"/>
<keyword evidence="3" id="KW-1185">Reference proteome</keyword>
<reference evidence="2" key="1">
    <citation type="journal article" date="2023" name="Insect Mol. Biol.">
        <title>Genome sequencing provides insights into the evolution of gene families encoding plant cell wall-degrading enzymes in longhorned beetles.</title>
        <authorList>
            <person name="Shin N.R."/>
            <person name="Okamura Y."/>
            <person name="Kirsch R."/>
            <person name="Pauchet Y."/>
        </authorList>
    </citation>
    <scope>NUCLEOTIDE SEQUENCE</scope>
    <source>
        <strain evidence="2">AMC_N1</strain>
    </source>
</reference>
<gene>
    <name evidence="2" type="ORF">NQ318_020433</name>
</gene>
<dbReference type="EMBL" id="JAPWTK010000082">
    <property type="protein sequence ID" value="KAJ8951558.1"/>
    <property type="molecule type" value="Genomic_DNA"/>
</dbReference>